<keyword evidence="3" id="KW-1185">Reference proteome</keyword>
<gene>
    <name evidence="2" type="ORF">DP939_33040</name>
</gene>
<comment type="caution">
    <text evidence="2">The sequence shown here is derived from an EMBL/GenBank/DDBJ whole genome shotgun (WGS) entry which is preliminary data.</text>
</comment>
<evidence type="ECO:0000256" key="1">
    <source>
        <dbReference type="SAM" id="MobiDB-lite"/>
    </source>
</evidence>
<feature type="region of interest" description="Disordered" evidence="1">
    <location>
        <begin position="1"/>
        <end position="40"/>
    </location>
</feature>
<proteinExistence type="predicted"/>
<reference evidence="2 3" key="1">
    <citation type="submission" date="2018-06" db="EMBL/GenBank/DDBJ databases">
        <title>Sphaerisporangium craniellae sp. nov., isolated from a marine sponge in the South China Sea.</title>
        <authorList>
            <person name="Li L."/>
        </authorList>
    </citation>
    <scope>NUCLEOTIDE SEQUENCE [LARGE SCALE GENOMIC DNA]</scope>
    <source>
        <strain evidence="2 3">LHW63015</strain>
    </source>
</reference>
<protein>
    <submittedName>
        <fullName evidence="2">Uncharacterized protein</fullName>
    </submittedName>
</protein>
<dbReference type="AlphaFoldDB" id="A0A366LR22"/>
<organism evidence="2 3">
    <name type="scientific">Spongiactinospora rosea</name>
    <dbReference type="NCBI Taxonomy" id="2248750"/>
    <lineage>
        <taxon>Bacteria</taxon>
        <taxon>Bacillati</taxon>
        <taxon>Actinomycetota</taxon>
        <taxon>Actinomycetes</taxon>
        <taxon>Streptosporangiales</taxon>
        <taxon>Streptosporangiaceae</taxon>
        <taxon>Spongiactinospora</taxon>
    </lineage>
</organism>
<name>A0A366LR22_9ACTN</name>
<dbReference type="RefSeq" id="WP_113984760.1">
    <property type="nucleotide sequence ID" value="NZ_QMEY01000020.1"/>
</dbReference>
<accession>A0A366LR22</accession>
<dbReference type="Proteomes" id="UP000253303">
    <property type="component" value="Unassembled WGS sequence"/>
</dbReference>
<feature type="compositionally biased region" description="Basic and acidic residues" evidence="1">
    <location>
        <begin position="16"/>
        <end position="28"/>
    </location>
</feature>
<evidence type="ECO:0000313" key="2">
    <source>
        <dbReference type="EMBL" id="RBQ15839.1"/>
    </source>
</evidence>
<sequence>MPASEGRQAVGGASNDRVRSVRRDERGRHGALGAVGVPQDEPVADQMLHGVMGVHPGRADPPAVMGVIA</sequence>
<dbReference type="EMBL" id="QMEY01000020">
    <property type="protein sequence ID" value="RBQ15839.1"/>
    <property type="molecule type" value="Genomic_DNA"/>
</dbReference>
<evidence type="ECO:0000313" key="3">
    <source>
        <dbReference type="Proteomes" id="UP000253303"/>
    </source>
</evidence>